<protein>
    <submittedName>
        <fullName evidence="3">Maleylpyruvate isomerase family mycothiol-dependent enzyme</fullName>
    </submittedName>
</protein>
<evidence type="ECO:0000259" key="1">
    <source>
        <dbReference type="Pfam" id="PF07398"/>
    </source>
</evidence>
<dbReference type="Pfam" id="PF07398">
    <property type="entry name" value="MDMPI_C"/>
    <property type="match status" value="1"/>
</dbReference>
<evidence type="ECO:0000313" key="4">
    <source>
        <dbReference type="Proteomes" id="UP000825008"/>
    </source>
</evidence>
<dbReference type="EMBL" id="CP080997">
    <property type="protein sequence ID" value="QZA06583.1"/>
    <property type="molecule type" value="Genomic_DNA"/>
</dbReference>
<evidence type="ECO:0000259" key="2">
    <source>
        <dbReference type="Pfam" id="PF11716"/>
    </source>
</evidence>
<dbReference type="KEGG" id="mher:K3U94_16430"/>
<dbReference type="SUPFAM" id="SSF109854">
    <property type="entry name" value="DinB/YfiT-like putative metalloenzymes"/>
    <property type="match status" value="1"/>
</dbReference>
<gene>
    <name evidence="3" type="ORF">K3U94_16430</name>
</gene>
<reference evidence="3" key="1">
    <citation type="submission" date="2021-08" db="EMBL/GenBank/DDBJ databases">
        <title>Whole genome sequencing of non-tuberculosis mycobacteria type-strains.</title>
        <authorList>
            <person name="Igarashi Y."/>
            <person name="Osugi A."/>
            <person name="Mitarai S."/>
        </authorList>
    </citation>
    <scope>NUCLEOTIDE SEQUENCE</scope>
    <source>
        <strain evidence="3">JCM 30995</strain>
    </source>
</reference>
<accession>A0A9X7WE74</accession>
<dbReference type="Gene3D" id="1.20.120.450">
    <property type="entry name" value="dinb family like domain"/>
    <property type="match status" value="1"/>
</dbReference>
<keyword evidence="3" id="KW-0413">Isomerase</keyword>
<dbReference type="InterPro" id="IPR024344">
    <property type="entry name" value="MDMPI_metal-binding"/>
</dbReference>
<dbReference type="Proteomes" id="UP000825008">
    <property type="component" value="Chromosome"/>
</dbReference>
<dbReference type="GO" id="GO:0046872">
    <property type="term" value="F:metal ion binding"/>
    <property type="evidence" value="ECO:0007669"/>
    <property type="project" value="InterPro"/>
</dbReference>
<dbReference type="InterPro" id="IPR034660">
    <property type="entry name" value="DinB/YfiT-like"/>
</dbReference>
<dbReference type="InterPro" id="IPR010872">
    <property type="entry name" value="MDMPI_C-term_domain"/>
</dbReference>
<dbReference type="AlphaFoldDB" id="A0A9X7WE74"/>
<dbReference type="Pfam" id="PF11716">
    <property type="entry name" value="MDMPI_N"/>
    <property type="match status" value="1"/>
</dbReference>
<dbReference type="InterPro" id="IPR017517">
    <property type="entry name" value="Maleyloyr_isom"/>
</dbReference>
<dbReference type="SUPFAM" id="SSF55718">
    <property type="entry name" value="SCP-like"/>
    <property type="match status" value="1"/>
</dbReference>
<dbReference type="NCBIfam" id="TIGR03083">
    <property type="entry name" value="maleylpyruvate isomerase family mycothiol-dependent enzyme"/>
    <property type="match status" value="1"/>
</dbReference>
<dbReference type="InterPro" id="IPR036527">
    <property type="entry name" value="SCP2_sterol-bd_dom_sf"/>
</dbReference>
<sequence length="274" mass="29777">MAAKEKTALKTSETSGVGRITAALQGCYAAMEALCAELGDAEWDAQSLCPDWTVRDVVNHVTSIEAVMAGWLPEDDQTPPPFQKAADFLREADTQGAAYLEVIRAVYDHRRRDLAALTDADLERPSWTPVGPSTYGRFLEIRVFDFWVHERDIATPLGRKTDDTGIGAEIALAEVAGSLGYIVGKKVGLPDGKSITFDLTGPLTRQLHVAVDGRARAVDHLTDPDVTLSTDSTTFIQLACGRIDPQAQIDSGTVTWTGDEELGDRAARNLRFTM</sequence>
<feature type="domain" description="Mycothiol-dependent maleylpyruvate isomerase metal-binding" evidence="2">
    <location>
        <begin position="29"/>
        <end position="154"/>
    </location>
</feature>
<dbReference type="Gene3D" id="3.30.1050.10">
    <property type="entry name" value="SCP2 sterol-binding domain"/>
    <property type="match status" value="1"/>
</dbReference>
<feature type="domain" description="MDMPI C-terminal" evidence="1">
    <location>
        <begin position="169"/>
        <end position="264"/>
    </location>
</feature>
<organism evidence="3 4">
    <name type="scientific">Mycolicibacter heraklionensis</name>
    <dbReference type="NCBI Taxonomy" id="512402"/>
    <lineage>
        <taxon>Bacteria</taxon>
        <taxon>Bacillati</taxon>
        <taxon>Actinomycetota</taxon>
        <taxon>Actinomycetes</taxon>
        <taxon>Mycobacteriales</taxon>
        <taxon>Mycobacteriaceae</taxon>
        <taxon>Mycolicibacter</taxon>
    </lineage>
</organism>
<evidence type="ECO:0000313" key="3">
    <source>
        <dbReference type="EMBL" id="QZA06583.1"/>
    </source>
</evidence>
<proteinExistence type="predicted"/>
<dbReference type="GO" id="GO:0016853">
    <property type="term" value="F:isomerase activity"/>
    <property type="evidence" value="ECO:0007669"/>
    <property type="project" value="UniProtKB-KW"/>
</dbReference>
<name>A0A9X7WE74_9MYCO</name>